<evidence type="ECO:0000259" key="1">
    <source>
        <dbReference type="PROSITE" id="PS51186"/>
    </source>
</evidence>
<dbReference type="Proteomes" id="UP000053690">
    <property type="component" value="Unassembled WGS sequence"/>
</dbReference>
<dbReference type="PROSITE" id="PS51186">
    <property type="entry name" value="GNAT"/>
    <property type="match status" value="1"/>
</dbReference>
<protein>
    <submittedName>
        <fullName evidence="2">Acetyltransferase</fullName>
    </submittedName>
</protein>
<dbReference type="SUPFAM" id="SSF55729">
    <property type="entry name" value="Acyl-CoA N-acyltransferases (Nat)"/>
    <property type="match status" value="1"/>
</dbReference>
<dbReference type="AlphaFoldDB" id="A0A0X3U993"/>
<dbReference type="InterPro" id="IPR051531">
    <property type="entry name" value="N-acetyltransferase"/>
</dbReference>
<keyword evidence="3" id="KW-1185">Reference proteome</keyword>
<accession>A0A0X3U993</accession>
<feature type="domain" description="N-acetyltransferase" evidence="1">
    <location>
        <begin position="13"/>
        <end position="175"/>
    </location>
</feature>
<name>A0A0X3U993_9RHOB</name>
<comment type="caution">
    <text evidence="2">The sequence shown here is derived from an EMBL/GenBank/DDBJ whole genome shotgun (WGS) entry which is preliminary data.</text>
</comment>
<dbReference type="Pfam" id="PF13302">
    <property type="entry name" value="Acetyltransf_3"/>
    <property type="match status" value="1"/>
</dbReference>
<dbReference type="GO" id="GO:0016747">
    <property type="term" value="F:acyltransferase activity, transferring groups other than amino-acyl groups"/>
    <property type="evidence" value="ECO:0007669"/>
    <property type="project" value="InterPro"/>
</dbReference>
<dbReference type="Gene3D" id="3.40.630.30">
    <property type="match status" value="1"/>
</dbReference>
<evidence type="ECO:0000313" key="2">
    <source>
        <dbReference type="EMBL" id="KUJ82130.1"/>
    </source>
</evidence>
<gene>
    <name evidence="2" type="ORF">AVO44_02330</name>
</gene>
<proteinExistence type="predicted"/>
<dbReference type="EMBL" id="LQBP01000001">
    <property type="protein sequence ID" value="KUJ82130.1"/>
    <property type="molecule type" value="Genomic_DNA"/>
</dbReference>
<evidence type="ECO:0000313" key="3">
    <source>
        <dbReference type="Proteomes" id="UP000053690"/>
    </source>
</evidence>
<dbReference type="PANTHER" id="PTHR43792">
    <property type="entry name" value="GNAT FAMILY, PUTATIVE (AFU_ORTHOLOGUE AFUA_3G00765)-RELATED-RELATED"/>
    <property type="match status" value="1"/>
</dbReference>
<reference evidence="3" key="1">
    <citation type="submission" date="2015-12" db="EMBL/GenBank/DDBJ databases">
        <authorList>
            <person name="Zhang G."/>
            <person name="Stingl U."/>
        </authorList>
    </citation>
    <scope>NUCLEOTIDE SEQUENCE [LARGE SCALE GENOMIC DNA]</scope>
    <source>
        <strain evidence="3">ZGT108</strain>
    </source>
</reference>
<dbReference type="InterPro" id="IPR000182">
    <property type="entry name" value="GNAT_dom"/>
</dbReference>
<dbReference type="RefSeq" id="WP_068331955.1">
    <property type="nucleotide sequence ID" value="NZ_LQBP01000001.1"/>
</dbReference>
<dbReference type="STRING" id="1685378.AVO44_02330"/>
<dbReference type="InterPro" id="IPR016181">
    <property type="entry name" value="Acyl_CoA_acyltransferase"/>
</dbReference>
<dbReference type="PANTHER" id="PTHR43792:SF16">
    <property type="entry name" value="N-ACETYLTRANSFERASE DOMAIN-CONTAINING PROTEIN"/>
    <property type="match status" value="1"/>
</dbReference>
<dbReference type="OrthoDB" id="6293260at2"/>
<sequence>MIRSTPTINTARLMLCAMRPEDFNRFAEIWRNPCIVHHIGGKPRSRGEAWDSFLRNAGHWQMAGFGQWAVLQQSNRLLIGQAGFFYGNRALGDDFDCYPEAGWVLVPEAQGQGLGLEAAQAAHDWFDRVMPGPLVAMVNSANTVSQKLADKLGYVPMRSCEYNSTPVVLLRRNGPPTRM</sequence>
<keyword evidence="2" id="KW-0808">Transferase</keyword>
<organism evidence="2 3">
    <name type="scientific">Ruegeria profundi</name>
    <dbReference type="NCBI Taxonomy" id="1685378"/>
    <lineage>
        <taxon>Bacteria</taxon>
        <taxon>Pseudomonadati</taxon>
        <taxon>Pseudomonadota</taxon>
        <taxon>Alphaproteobacteria</taxon>
        <taxon>Rhodobacterales</taxon>
        <taxon>Roseobacteraceae</taxon>
        <taxon>Ruegeria</taxon>
    </lineage>
</organism>